<dbReference type="Pfam" id="PF03454">
    <property type="entry name" value="MoeA_C"/>
    <property type="match status" value="1"/>
</dbReference>
<dbReference type="Gene3D" id="3.40.980.10">
    <property type="entry name" value="MoaB/Mog-like domain"/>
    <property type="match status" value="1"/>
</dbReference>
<dbReference type="InterPro" id="IPR008284">
    <property type="entry name" value="MoCF_biosynth_CS"/>
</dbReference>
<comment type="cofactor">
    <cofactor evidence="5">
        <name>Mg(2+)</name>
        <dbReference type="ChEBI" id="CHEBI:18420"/>
    </cofactor>
</comment>
<comment type="function">
    <text evidence="5">Catalyzes two steps in the biosynthesis of the molybdenum cofactor. In the first step, molybdopterin is adenylated. Subsequently, molybdate is inserted into adenylated molybdopterin and AMP is released.</text>
</comment>
<evidence type="ECO:0000313" key="7">
    <source>
        <dbReference type="EMBL" id="KAI1614660.1"/>
    </source>
</evidence>
<dbReference type="SMART" id="SM00852">
    <property type="entry name" value="MoCF_biosynth"/>
    <property type="match status" value="1"/>
</dbReference>
<comment type="similarity">
    <text evidence="5">Belongs to the MoeA family.</text>
</comment>
<dbReference type="Gene3D" id="3.90.105.10">
    <property type="entry name" value="Molybdopterin biosynthesis moea protein, domain 2"/>
    <property type="match status" value="1"/>
</dbReference>
<keyword evidence="5" id="KW-0500">Molybdenum</keyword>
<dbReference type="CDD" id="cd00887">
    <property type="entry name" value="MoeA"/>
    <property type="match status" value="1"/>
</dbReference>
<dbReference type="SUPFAM" id="SSF63867">
    <property type="entry name" value="MoeA C-terminal domain-like"/>
    <property type="match status" value="1"/>
</dbReference>
<evidence type="ECO:0000256" key="4">
    <source>
        <dbReference type="ARBA" id="ARBA00023150"/>
    </source>
</evidence>
<evidence type="ECO:0000313" key="8">
    <source>
        <dbReference type="Proteomes" id="UP001203852"/>
    </source>
</evidence>
<keyword evidence="5" id="KW-0479">Metal-binding</keyword>
<organism evidence="7 8">
    <name type="scientific">Exophiala viscosa</name>
    <dbReference type="NCBI Taxonomy" id="2486360"/>
    <lineage>
        <taxon>Eukaryota</taxon>
        <taxon>Fungi</taxon>
        <taxon>Dikarya</taxon>
        <taxon>Ascomycota</taxon>
        <taxon>Pezizomycotina</taxon>
        <taxon>Eurotiomycetes</taxon>
        <taxon>Chaetothyriomycetidae</taxon>
        <taxon>Chaetothyriales</taxon>
        <taxon>Herpotrichiellaceae</taxon>
        <taxon>Exophiala</taxon>
    </lineage>
</organism>
<dbReference type="GO" id="GO:0005829">
    <property type="term" value="C:cytosol"/>
    <property type="evidence" value="ECO:0007669"/>
    <property type="project" value="TreeGrafter"/>
</dbReference>
<comment type="similarity">
    <text evidence="2">In the N-terminal section; belongs to the MoaB/Mog family.</text>
</comment>
<dbReference type="Proteomes" id="UP001203852">
    <property type="component" value="Unassembled WGS sequence"/>
</dbReference>
<dbReference type="InterPro" id="IPR036135">
    <property type="entry name" value="MoeA_linker/N_sf"/>
</dbReference>
<keyword evidence="5" id="KW-0808">Transferase</keyword>
<name>A0AAN6E135_9EURO</name>
<evidence type="ECO:0000256" key="5">
    <source>
        <dbReference type="RuleBase" id="RU365090"/>
    </source>
</evidence>
<dbReference type="Gene3D" id="2.40.340.10">
    <property type="entry name" value="MoeA, C-terminal, domain IV"/>
    <property type="match status" value="1"/>
</dbReference>
<dbReference type="InterPro" id="IPR001453">
    <property type="entry name" value="MoaB/Mog_dom"/>
</dbReference>
<gene>
    <name evidence="7" type="ORF">EDD36DRAFT_234304</name>
</gene>
<dbReference type="AlphaFoldDB" id="A0AAN6E135"/>
<dbReference type="GO" id="GO:0005524">
    <property type="term" value="F:ATP binding"/>
    <property type="evidence" value="ECO:0007669"/>
    <property type="project" value="UniProtKB-UniRule"/>
</dbReference>
<dbReference type="Pfam" id="PF00994">
    <property type="entry name" value="MoCF_biosynth"/>
    <property type="match status" value="1"/>
</dbReference>
<dbReference type="PANTHER" id="PTHR10192">
    <property type="entry name" value="MOLYBDOPTERIN BIOSYNTHESIS PROTEIN"/>
    <property type="match status" value="1"/>
</dbReference>
<dbReference type="GO" id="GO:0006777">
    <property type="term" value="P:Mo-molybdopterin cofactor biosynthetic process"/>
    <property type="evidence" value="ECO:0007669"/>
    <property type="project" value="UniProtKB-UniRule"/>
</dbReference>
<evidence type="ECO:0000256" key="1">
    <source>
        <dbReference type="ARBA" id="ARBA00005046"/>
    </source>
</evidence>
<dbReference type="InterPro" id="IPR036425">
    <property type="entry name" value="MoaB/Mog-like_dom_sf"/>
</dbReference>
<reference evidence="7" key="1">
    <citation type="journal article" date="2022" name="bioRxiv">
        <title>Deciphering the potential niche of two novel black yeast fungi from a biological soil crust based on their genomes, phenotypes, and melanin regulation.</title>
        <authorList>
            <consortium name="DOE Joint Genome Institute"/>
            <person name="Carr E.C."/>
            <person name="Barton Q."/>
            <person name="Grambo S."/>
            <person name="Sullivan M."/>
            <person name="Renfro C.M."/>
            <person name="Kuo A."/>
            <person name="Pangilinan J."/>
            <person name="Lipzen A."/>
            <person name="Keymanesh K."/>
            <person name="Savage E."/>
            <person name="Barry K."/>
            <person name="Grigoriev I.V."/>
            <person name="Riekhof W.R."/>
            <person name="Harris S.S."/>
        </authorList>
    </citation>
    <scope>NUCLEOTIDE SEQUENCE</scope>
    <source>
        <strain evidence="7">JF 03-4F</strain>
    </source>
</reference>
<comment type="catalytic activity">
    <reaction evidence="5">
        <text>molybdopterin + ATP + H(+) = adenylyl-molybdopterin + diphosphate</text>
        <dbReference type="Rhea" id="RHEA:31331"/>
        <dbReference type="ChEBI" id="CHEBI:15378"/>
        <dbReference type="ChEBI" id="CHEBI:30616"/>
        <dbReference type="ChEBI" id="CHEBI:33019"/>
        <dbReference type="ChEBI" id="CHEBI:58698"/>
        <dbReference type="ChEBI" id="CHEBI:62727"/>
    </reaction>
</comment>
<dbReference type="InterPro" id="IPR005110">
    <property type="entry name" value="MoeA_linker/N"/>
</dbReference>
<dbReference type="PROSITE" id="PS01079">
    <property type="entry name" value="MOCF_BIOSYNTHESIS_2"/>
    <property type="match status" value="1"/>
</dbReference>
<dbReference type="Pfam" id="PF03453">
    <property type="entry name" value="MoeA_N"/>
    <property type="match status" value="1"/>
</dbReference>
<dbReference type="InterPro" id="IPR005111">
    <property type="entry name" value="MoeA_C_domain_IV"/>
</dbReference>
<evidence type="ECO:0000256" key="3">
    <source>
        <dbReference type="ARBA" id="ARBA00008339"/>
    </source>
</evidence>
<keyword evidence="5" id="KW-0460">Magnesium</keyword>
<keyword evidence="8" id="KW-1185">Reference proteome</keyword>
<dbReference type="SUPFAM" id="SSF53218">
    <property type="entry name" value="Molybdenum cofactor biosynthesis proteins"/>
    <property type="match status" value="1"/>
</dbReference>
<dbReference type="InterPro" id="IPR036688">
    <property type="entry name" value="MoeA_C_domain_IV_sf"/>
</dbReference>
<dbReference type="InterPro" id="IPR038987">
    <property type="entry name" value="MoeA-like"/>
</dbReference>
<dbReference type="GO" id="GO:0061598">
    <property type="term" value="F:molybdopterin adenylyltransferase activity"/>
    <property type="evidence" value="ECO:0007669"/>
    <property type="project" value="UniProtKB-UniRule"/>
</dbReference>
<evidence type="ECO:0000259" key="6">
    <source>
        <dbReference type="SMART" id="SM00852"/>
    </source>
</evidence>
<comment type="pathway">
    <text evidence="1 5">Cofactor biosynthesis; molybdopterin biosynthesis.</text>
</comment>
<dbReference type="Gene3D" id="2.170.190.11">
    <property type="entry name" value="Molybdopterin biosynthesis moea protein, domain 3"/>
    <property type="match status" value="1"/>
</dbReference>
<proteinExistence type="inferred from homology"/>
<evidence type="ECO:0000256" key="2">
    <source>
        <dbReference type="ARBA" id="ARBA00007589"/>
    </source>
</evidence>
<dbReference type="SUPFAM" id="SSF63882">
    <property type="entry name" value="MoeA N-terminal region -like"/>
    <property type="match status" value="1"/>
</dbReference>
<sequence length="567" mass="60759">MHREMERPLVGKNGCGKVATKLTQRSGSHDAPISYCDAIRRETIIAEQHRCGVSSNDPTLREQVVHNGHDAGELHPRRRATAGQYTGSVQTVALMDALGKPAAHSIKASHSTPINDTSAMDGFAVCSASTVGASPEHPGTLRVVGVVAAGDKAEPERDLDRRAKDWTNDGTEIPVTCVEIMTGAKFPERTYPELDAVIKVEDVVIVEDGLGPETSYIAICAPVRAGQNRRYAGSDIAEGDLIVNAGERIESKHIMALASLGLGRIEVATELDVVASDLDLHALQETWKIGVLSTGSELVDLRSAPESAGLEVLEGTLPDSNGPYICSALREMGPCYSVEHLGVVEDTEWALEQSIRTAVQERCVDVLITTGGVSMGKFDFVRPVVEKRLGGAVVFHGVKVRPGLPVFFAWLDMGSIDAATQRRNRTVLFGLPGNPLAAAMALRFFVVPYLASLHGTAVPISPSRCSAFFGPGRTMSSGLANGEQCCDNQGRSRRKPEHLCAFWLGKLCCHGKEQAQADCVEVLEDQSSYKVGNLIGANCWVEVPEGVNAVVEGDRVTVHPFVHPACS</sequence>
<protein>
    <submittedName>
        <fullName evidence="7">MoeA, N-terminal and linker domain-containing protein</fullName>
    </submittedName>
</protein>
<comment type="caution">
    <text evidence="7">The sequence shown here is derived from an EMBL/GenBank/DDBJ whole genome shotgun (WGS) entry which is preliminary data.</text>
</comment>
<dbReference type="EMBL" id="MU404353">
    <property type="protein sequence ID" value="KAI1614660.1"/>
    <property type="molecule type" value="Genomic_DNA"/>
</dbReference>
<accession>A0AAN6E135</accession>
<comment type="catalytic activity">
    <reaction evidence="5">
        <text>adenylyl-molybdopterin + molybdate = Mo-molybdopterin + AMP + H(+)</text>
        <dbReference type="Rhea" id="RHEA:35047"/>
        <dbReference type="ChEBI" id="CHEBI:15378"/>
        <dbReference type="ChEBI" id="CHEBI:36264"/>
        <dbReference type="ChEBI" id="CHEBI:62727"/>
        <dbReference type="ChEBI" id="CHEBI:71302"/>
        <dbReference type="ChEBI" id="CHEBI:456215"/>
    </reaction>
</comment>
<feature type="domain" description="MoaB/Mog" evidence="6">
    <location>
        <begin position="290"/>
        <end position="452"/>
    </location>
</feature>
<keyword evidence="4 5" id="KW-0501">Molybdenum cofactor biosynthesis</keyword>
<dbReference type="PANTHER" id="PTHR10192:SF30">
    <property type="entry name" value="MOLYBDOPTERIN ADENYLYLTRANSFERASE"/>
    <property type="match status" value="1"/>
</dbReference>
<dbReference type="GO" id="GO:0061599">
    <property type="term" value="F:molybdopterin molybdotransferase activity"/>
    <property type="evidence" value="ECO:0007669"/>
    <property type="project" value="UniProtKB-UniRule"/>
</dbReference>
<dbReference type="GO" id="GO:0046872">
    <property type="term" value="F:metal ion binding"/>
    <property type="evidence" value="ECO:0007669"/>
    <property type="project" value="UniProtKB-UniRule"/>
</dbReference>
<comment type="similarity">
    <text evidence="3">In the C-terminal section; belongs to the MoeA family.</text>
</comment>